<feature type="domain" description="Tf2-1-like SH3-like" evidence="1">
    <location>
        <begin position="177"/>
        <end position="234"/>
    </location>
</feature>
<reference evidence="2 3" key="1">
    <citation type="journal article" date="2021" name="bioRxiv">
        <title>Chromosome-scale and haplotype-resolved genome assembly of a tetraploid potato cultivar.</title>
        <authorList>
            <person name="Sun H."/>
            <person name="Jiao W.-B."/>
            <person name="Krause K."/>
            <person name="Campoy J.A."/>
            <person name="Goel M."/>
            <person name="Folz-Donahue K."/>
            <person name="Kukat C."/>
            <person name="Huettel B."/>
            <person name="Schneeberger K."/>
        </authorList>
    </citation>
    <scope>NUCLEOTIDE SEQUENCE [LARGE SCALE GENOMIC DNA]</scope>
    <source>
        <strain evidence="2">SolTubOtavaFocal</strain>
        <tissue evidence="2">Leaves</tissue>
    </source>
</reference>
<organism evidence="2 3">
    <name type="scientific">Solanum tuberosum</name>
    <name type="common">Potato</name>
    <dbReference type="NCBI Taxonomy" id="4113"/>
    <lineage>
        <taxon>Eukaryota</taxon>
        <taxon>Viridiplantae</taxon>
        <taxon>Streptophyta</taxon>
        <taxon>Embryophyta</taxon>
        <taxon>Tracheophyta</taxon>
        <taxon>Spermatophyta</taxon>
        <taxon>Magnoliopsida</taxon>
        <taxon>eudicotyledons</taxon>
        <taxon>Gunneridae</taxon>
        <taxon>Pentapetalae</taxon>
        <taxon>asterids</taxon>
        <taxon>lamiids</taxon>
        <taxon>Solanales</taxon>
        <taxon>Solanaceae</taxon>
        <taxon>Solanoideae</taxon>
        <taxon>Solaneae</taxon>
        <taxon>Solanum</taxon>
    </lineage>
</organism>
<protein>
    <recommendedName>
        <fullName evidence="1">Tf2-1-like SH3-like domain-containing protein</fullName>
    </recommendedName>
</protein>
<dbReference type="EMBL" id="JAIVGD010000015">
    <property type="protein sequence ID" value="KAH0757783.1"/>
    <property type="molecule type" value="Genomic_DNA"/>
</dbReference>
<dbReference type="PANTHER" id="PTHR46148:SF55">
    <property type="match status" value="1"/>
</dbReference>
<dbReference type="InterPro" id="IPR036397">
    <property type="entry name" value="RNaseH_sf"/>
</dbReference>
<dbReference type="PANTHER" id="PTHR46148">
    <property type="entry name" value="CHROMO DOMAIN-CONTAINING PROTEIN"/>
    <property type="match status" value="1"/>
</dbReference>
<dbReference type="Proteomes" id="UP000826656">
    <property type="component" value="Unassembled WGS sequence"/>
</dbReference>
<dbReference type="InterPro" id="IPR056924">
    <property type="entry name" value="SH3_Tf2-1"/>
</dbReference>
<dbReference type="SUPFAM" id="SSF53098">
    <property type="entry name" value="Ribonuclease H-like"/>
    <property type="match status" value="1"/>
</dbReference>
<dbReference type="Pfam" id="PF24626">
    <property type="entry name" value="SH3_Tf2-1"/>
    <property type="match status" value="1"/>
</dbReference>
<dbReference type="InterPro" id="IPR012337">
    <property type="entry name" value="RNaseH-like_sf"/>
</dbReference>
<evidence type="ECO:0000259" key="1">
    <source>
        <dbReference type="Pfam" id="PF24626"/>
    </source>
</evidence>
<accession>A0ABQ7V229</accession>
<evidence type="ECO:0000313" key="2">
    <source>
        <dbReference type="EMBL" id="KAH0757783.1"/>
    </source>
</evidence>
<keyword evidence="3" id="KW-1185">Reference proteome</keyword>
<proteinExistence type="predicted"/>
<sequence>MSGLGDFQVKTTGRSTVREPCRGSLLQLILCTSVLCDKGTSMIHQLKPLPIPSLPWTVDRLTKLVISLPCHIPIVRNLLLVSSWTSTTYNPQTDGQTEVLNRCLETYLRCFCTDAPANWGSYLALVEWCDSESDVVEDFMLSKQFKLELAKFHLHRAQQRMSAQANTHKSDRHFQVGDWVYVKLQPYRQSSLCIFSYHKLTSRYFGPYPVVEKIGVVAYKLLFPPEVQIHPIFHTLS</sequence>
<name>A0ABQ7V229_SOLTU</name>
<evidence type="ECO:0000313" key="3">
    <source>
        <dbReference type="Proteomes" id="UP000826656"/>
    </source>
</evidence>
<dbReference type="Gene3D" id="3.30.420.10">
    <property type="entry name" value="Ribonuclease H-like superfamily/Ribonuclease H"/>
    <property type="match status" value="1"/>
</dbReference>
<comment type="caution">
    <text evidence="2">The sequence shown here is derived from an EMBL/GenBank/DDBJ whole genome shotgun (WGS) entry which is preliminary data.</text>
</comment>
<gene>
    <name evidence="2" type="ORF">KY290_021276</name>
</gene>